<organism evidence="7 8">
    <name type="scientific">Platanthera zijinensis</name>
    <dbReference type="NCBI Taxonomy" id="2320716"/>
    <lineage>
        <taxon>Eukaryota</taxon>
        <taxon>Viridiplantae</taxon>
        <taxon>Streptophyta</taxon>
        <taxon>Embryophyta</taxon>
        <taxon>Tracheophyta</taxon>
        <taxon>Spermatophyta</taxon>
        <taxon>Magnoliopsida</taxon>
        <taxon>Liliopsida</taxon>
        <taxon>Asparagales</taxon>
        <taxon>Orchidaceae</taxon>
        <taxon>Orchidoideae</taxon>
        <taxon>Orchideae</taxon>
        <taxon>Orchidinae</taxon>
        <taxon>Platanthera</taxon>
    </lineage>
</organism>
<keyword evidence="2 4" id="KW-0812">Transmembrane</keyword>
<keyword evidence="8" id="KW-1185">Reference proteome</keyword>
<protein>
    <submittedName>
        <fullName evidence="7">Uncharacterized protein</fullName>
    </submittedName>
</protein>
<evidence type="ECO:0000256" key="6">
    <source>
        <dbReference type="SAM" id="Phobius"/>
    </source>
</evidence>
<evidence type="ECO:0000256" key="4">
    <source>
        <dbReference type="PROSITE-ProRule" id="PRU00282"/>
    </source>
</evidence>
<proteinExistence type="inferred from homology"/>
<comment type="similarity">
    <text evidence="5">Belongs to the mitochondrial carrier (TC 2.A.29) family.</text>
</comment>
<dbReference type="EMBL" id="JBBWWQ010000005">
    <property type="protein sequence ID" value="KAK8946459.1"/>
    <property type="molecule type" value="Genomic_DNA"/>
</dbReference>
<evidence type="ECO:0000256" key="3">
    <source>
        <dbReference type="ARBA" id="ARBA00023136"/>
    </source>
</evidence>
<dbReference type="SUPFAM" id="SSF103506">
    <property type="entry name" value="Mitochondrial carrier"/>
    <property type="match status" value="1"/>
</dbReference>
<name>A0AAP0G9B2_9ASPA</name>
<gene>
    <name evidence="7" type="ORF">KSP39_PZI006355</name>
</gene>
<evidence type="ECO:0000256" key="5">
    <source>
        <dbReference type="RuleBase" id="RU000488"/>
    </source>
</evidence>
<dbReference type="Gene3D" id="1.50.40.10">
    <property type="entry name" value="Mitochondrial carrier domain"/>
    <property type="match status" value="1"/>
</dbReference>
<evidence type="ECO:0000256" key="2">
    <source>
        <dbReference type="ARBA" id="ARBA00022692"/>
    </source>
</evidence>
<evidence type="ECO:0000313" key="8">
    <source>
        <dbReference type="Proteomes" id="UP001418222"/>
    </source>
</evidence>
<keyword evidence="6" id="KW-1133">Transmembrane helix</keyword>
<evidence type="ECO:0000313" key="7">
    <source>
        <dbReference type="EMBL" id="KAK8946459.1"/>
    </source>
</evidence>
<dbReference type="GO" id="GO:0016020">
    <property type="term" value="C:membrane"/>
    <property type="evidence" value="ECO:0007669"/>
    <property type="project" value="UniProtKB-SubCell"/>
</dbReference>
<feature type="transmembrane region" description="Helical" evidence="6">
    <location>
        <begin position="148"/>
        <end position="170"/>
    </location>
</feature>
<accession>A0AAP0G9B2</accession>
<reference evidence="7 8" key="1">
    <citation type="journal article" date="2022" name="Nat. Plants">
        <title>Genomes of leafy and leafless Platanthera orchids illuminate the evolution of mycoheterotrophy.</title>
        <authorList>
            <person name="Li M.H."/>
            <person name="Liu K.W."/>
            <person name="Li Z."/>
            <person name="Lu H.C."/>
            <person name="Ye Q.L."/>
            <person name="Zhang D."/>
            <person name="Wang J.Y."/>
            <person name="Li Y.F."/>
            <person name="Zhong Z.M."/>
            <person name="Liu X."/>
            <person name="Yu X."/>
            <person name="Liu D.K."/>
            <person name="Tu X.D."/>
            <person name="Liu B."/>
            <person name="Hao Y."/>
            <person name="Liao X.Y."/>
            <person name="Jiang Y.T."/>
            <person name="Sun W.H."/>
            <person name="Chen J."/>
            <person name="Chen Y.Q."/>
            <person name="Ai Y."/>
            <person name="Zhai J.W."/>
            <person name="Wu S.S."/>
            <person name="Zhou Z."/>
            <person name="Hsiao Y.Y."/>
            <person name="Wu W.L."/>
            <person name="Chen Y.Y."/>
            <person name="Lin Y.F."/>
            <person name="Hsu J.L."/>
            <person name="Li C.Y."/>
            <person name="Wang Z.W."/>
            <person name="Zhao X."/>
            <person name="Zhong W.Y."/>
            <person name="Ma X.K."/>
            <person name="Ma L."/>
            <person name="Huang J."/>
            <person name="Chen G.Z."/>
            <person name="Huang M.Z."/>
            <person name="Huang L."/>
            <person name="Peng D.H."/>
            <person name="Luo Y.B."/>
            <person name="Zou S.Q."/>
            <person name="Chen S.P."/>
            <person name="Lan S."/>
            <person name="Tsai W.C."/>
            <person name="Van de Peer Y."/>
            <person name="Liu Z.J."/>
        </authorList>
    </citation>
    <scope>NUCLEOTIDE SEQUENCE [LARGE SCALE GENOMIC DNA]</scope>
    <source>
        <strain evidence="7">Lor287</strain>
    </source>
</reference>
<feature type="repeat" description="Solcar" evidence="4">
    <location>
        <begin position="8"/>
        <end position="96"/>
    </location>
</feature>
<dbReference type="Pfam" id="PF00153">
    <property type="entry name" value="Mito_carr"/>
    <property type="match status" value="1"/>
</dbReference>
<keyword evidence="3 4" id="KW-0472">Membrane</keyword>
<dbReference type="InterPro" id="IPR018108">
    <property type="entry name" value="MCP_transmembrane"/>
</dbReference>
<dbReference type="InterPro" id="IPR023395">
    <property type="entry name" value="MCP_dom_sf"/>
</dbReference>
<feature type="transmembrane region" description="Helical" evidence="6">
    <location>
        <begin position="92"/>
        <end position="112"/>
    </location>
</feature>
<keyword evidence="5" id="KW-0813">Transport</keyword>
<dbReference type="AlphaFoldDB" id="A0AAP0G9B2"/>
<dbReference type="PROSITE" id="PS50920">
    <property type="entry name" value="SOLCAR"/>
    <property type="match status" value="1"/>
</dbReference>
<comment type="caution">
    <text evidence="7">The sequence shown here is derived from an EMBL/GenBank/DDBJ whole genome shotgun (WGS) entry which is preliminary data.</text>
</comment>
<dbReference type="Proteomes" id="UP001418222">
    <property type="component" value="Unassembled WGS sequence"/>
</dbReference>
<evidence type="ECO:0000256" key="1">
    <source>
        <dbReference type="ARBA" id="ARBA00004141"/>
    </source>
</evidence>
<comment type="subcellular location">
    <subcellularLocation>
        <location evidence="1">Membrane</location>
        <topology evidence="1">Multi-pass membrane protein</topology>
    </subcellularLocation>
</comment>
<sequence length="196" mass="20230">MEEPGKLKRALIDASAGAISGAISRTVTSPLDVIKIRFQSQVPSSNRSVHFLTASTRRLLADSAVSFSIRRFSLTVCGLNGQSAASPRGSSFLPALVVACLAVGVRIVTVRVHSPGLSLLADSSLRLVPSRRGLLPSLRPASPADPCLVAAVSFLFAAASFLFAAASFLFAAASFQVGSACLPGLWAPRLTPPAGG</sequence>